<feature type="transmembrane region" description="Helical" evidence="8">
    <location>
        <begin position="48"/>
        <end position="66"/>
    </location>
</feature>
<evidence type="ECO:0000259" key="9">
    <source>
        <dbReference type="PROSITE" id="PS50111"/>
    </source>
</evidence>
<name>A0ABV9JP55_9GAMM</name>
<keyword evidence="4 8" id="KW-0472">Membrane</keyword>
<evidence type="ECO:0000256" key="4">
    <source>
        <dbReference type="ARBA" id="ARBA00023136"/>
    </source>
</evidence>
<dbReference type="PROSITE" id="PS50111">
    <property type="entry name" value="CHEMOTAXIS_TRANSDUC_2"/>
    <property type="match status" value="1"/>
</dbReference>
<keyword evidence="3 8" id="KW-1133">Transmembrane helix</keyword>
<evidence type="ECO:0000256" key="1">
    <source>
        <dbReference type="ARBA" id="ARBA00004141"/>
    </source>
</evidence>
<evidence type="ECO:0000313" key="10">
    <source>
        <dbReference type="EMBL" id="MFC4656042.1"/>
    </source>
</evidence>
<evidence type="ECO:0000256" key="2">
    <source>
        <dbReference type="ARBA" id="ARBA00022692"/>
    </source>
</evidence>
<evidence type="ECO:0000256" key="8">
    <source>
        <dbReference type="SAM" id="Phobius"/>
    </source>
</evidence>
<evidence type="ECO:0000256" key="6">
    <source>
        <dbReference type="ARBA" id="ARBA00029447"/>
    </source>
</evidence>
<comment type="caution">
    <text evidence="10">The sequence shown here is derived from an EMBL/GenBank/DDBJ whole genome shotgun (WGS) entry which is preliminary data.</text>
</comment>
<comment type="similarity">
    <text evidence="6">Belongs to the methyl-accepting chemotaxis (MCP) protein family.</text>
</comment>
<organism evidence="10 11">
    <name type="scientific">Rheinheimera marina</name>
    <dbReference type="NCBI Taxonomy" id="1774958"/>
    <lineage>
        <taxon>Bacteria</taxon>
        <taxon>Pseudomonadati</taxon>
        <taxon>Pseudomonadota</taxon>
        <taxon>Gammaproteobacteria</taxon>
        <taxon>Chromatiales</taxon>
        <taxon>Chromatiaceae</taxon>
        <taxon>Rheinheimera</taxon>
    </lineage>
</organism>
<gene>
    <name evidence="10" type="ORF">ACFO3I_13590</name>
</gene>
<dbReference type="SMART" id="SM00283">
    <property type="entry name" value="MA"/>
    <property type="match status" value="1"/>
</dbReference>
<keyword evidence="11" id="KW-1185">Reference proteome</keyword>
<feature type="transmembrane region" description="Helical" evidence="8">
    <location>
        <begin position="119"/>
        <end position="137"/>
    </location>
</feature>
<dbReference type="PANTHER" id="PTHR32089:SF119">
    <property type="entry name" value="METHYL-ACCEPTING CHEMOTAXIS PROTEIN CTPL"/>
    <property type="match status" value="1"/>
</dbReference>
<dbReference type="InterPro" id="IPR004089">
    <property type="entry name" value="MCPsignal_dom"/>
</dbReference>
<dbReference type="InterPro" id="IPR004090">
    <property type="entry name" value="Chemotax_Me-accpt_rcpt"/>
</dbReference>
<feature type="transmembrane region" description="Helical" evidence="8">
    <location>
        <begin position="73"/>
        <end position="92"/>
    </location>
</feature>
<reference evidence="11" key="1">
    <citation type="journal article" date="2019" name="Int. J. Syst. Evol. Microbiol.">
        <title>The Global Catalogue of Microorganisms (GCM) 10K type strain sequencing project: providing services to taxonomists for standard genome sequencing and annotation.</title>
        <authorList>
            <consortium name="The Broad Institute Genomics Platform"/>
            <consortium name="The Broad Institute Genome Sequencing Center for Infectious Disease"/>
            <person name="Wu L."/>
            <person name="Ma J."/>
        </authorList>
    </citation>
    <scope>NUCLEOTIDE SEQUENCE [LARGE SCALE GENOMIC DNA]</scope>
    <source>
        <strain evidence="11">DT28</strain>
    </source>
</reference>
<keyword evidence="2 8" id="KW-0812">Transmembrane</keyword>
<dbReference type="Pfam" id="PF00015">
    <property type="entry name" value="MCPsignal"/>
    <property type="match status" value="1"/>
</dbReference>
<dbReference type="Proteomes" id="UP001595962">
    <property type="component" value="Unassembled WGS sequence"/>
</dbReference>
<dbReference type="SUPFAM" id="SSF58104">
    <property type="entry name" value="Methyl-accepting chemotaxis protein (MCP) signaling domain"/>
    <property type="match status" value="1"/>
</dbReference>
<feature type="transmembrane region" description="Helical" evidence="8">
    <location>
        <begin position="23"/>
        <end position="42"/>
    </location>
</feature>
<feature type="transmembrane region" description="Helical" evidence="8">
    <location>
        <begin position="98"/>
        <end position="114"/>
    </location>
</feature>
<proteinExistence type="inferred from homology"/>
<accession>A0ABV9JP55</accession>
<dbReference type="PRINTS" id="PR00260">
    <property type="entry name" value="CHEMTRNSDUCR"/>
</dbReference>
<dbReference type="PANTHER" id="PTHR32089">
    <property type="entry name" value="METHYL-ACCEPTING CHEMOTAXIS PROTEIN MCPB"/>
    <property type="match status" value="1"/>
</dbReference>
<keyword evidence="5 7" id="KW-0807">Transducer</keyword>
<feature type="domain" description="Methyl-accepting transducer" evidence="9">
    <location>
        <begin position="236"/>
        <end position="472"/>
    </location>
</feature>
<evidence type="ECO:0000256" key="3">
    <source>
        <dbReference type="ARBA" id="ARBA00022989"/>
    </source>
</evidence>
<evidence type="ECO:0000313" key="11">
    <source>
        <dbReference type="Proteomes" id="UP001595962"/>
    </source>
</evidence>
<feature type="transmembrane region" description="Helical" evidence="8">
    <location>
        <begin position="157"/>
        <end position="174"/>
    </location>
</feature>
<protein>
    <submittedName>
        <fullName evidence="10">Methyl-accepting chemotaxis protein</fullName>
    </submittedName>
</protein>
<comment type="subcellular location">
    <subcellularLocation>
        <location evidence="1">Membrane</location>
        <topology evidence="1">Multi-pass membrane protein</topology>
    </subcellularLocation>
</comment>
<sequence>MQLQDAEVLSEEPMQLYPFRQQAFRIMNSINLLLFLLALMLASWHQTWWPTLLVGLPALVIPFVLYKSLRDHLLSRLSFGVAFMLFCALHIHQSMGKTELHFGIFVLLAILSAFRDWRVIVAAAATIAVHHLAFAWLQASGGAVYLVPSQDASLANVVVHALYVVVEALVLVIISRHSYREAMTGLAFAETTEELVRDERQINLTVRCREVNSKLVRQFNQALAGIQQAVQVINSSVDQLADQTGELKKDGAQLVQDMEKKRREVRRIAAATEEMSNSVSQLNMLASEIHQLSELSRQQSQEGARSVQQTSQLIQQLAQSLQQAGQNVDSMAVSTKEIGTVLGVIQSVAEQTNLLALNAAIEAARAGEQGRGFAVVADEVRSLASRTHASTGQIQSMLSSLNQASQSSVHSVQHCLGQIDQTLEQTAQNGEILRQLEQNAGQLALSAEQMADSVQQQQAASNEVAQSAMQLADMADAQSALGQQLQQSAVAVGQVSEQLATQAERFRY</sequence>
<evidence type="ECO:0000256" key="5">
    <source>
        <dbReference type="ARBA" id="ARBA00023224"/>
    </source>
</evidence>
<dbReference type="Gene3D" id="1.10.287.950">
    <property type="entry name" value="Methyl-accepting chemotaxis protein"/>
    <property type="match status" value="1"/>
</dbReference>
<dbReference type="RefSeq" id="WP_377334747.1">
    <property type="nucleotide sequence ID" value="NZ_JBHSGB010000012.1"/>
</dbReference>
<evidence type="ECO:0000256" key="7">
    <source>
        <dbReference type="PROSITE-ProRule" id="PRU00284"/>
    </source>
</evidence>
<dbReference type="EMBL" id="JBHSGB010000012">
    <property type="protein sequence ID" value="MFC4656042.1"/>
    <property type="molecule type" value="Genomic_DNA"/>
</dbReference>